<dbReference type="InterPro" id="IPR002758">
    <property type="entry name" value="Cation_antiport_E"/>
</dbReference>
<name>A0ABY1Q098_9BURK</name>
<dbReference type="PANTHER" id="PTHR34584:SF1">
    <property type="entry name" value="NA(+)_H(+) ANTIPORTER SUBUNIT E1"/>
    <property type="match status" value="1"/>
</dbReference>
<evidence type="ECO:0000256" key="1">
    <source>
        <dbReference type="ARBA" id="ARBA00004651"/>
    </source>
</evidence>
<evidence type="ECO:0000256" key="5">
    <source>
        <dbReference type="ARBA" id="ARBA00022989"/>
    </source>
</evidence>
<evidence type="ECO:0000313" key="8">
    <source>
        <dbReference type="EMBL" id="SMP52350.1"/>
    </source>
</evidence>
<feature type="transmembrane region" description="Helical" evidence="7">
    <location>
        <begin position="29"/>
        <end position="50"/>
    </location>
</feature>
<comment type="caution">
    <text evidence="8">The sequence shown here is derived from an EMBL/GenBank/DDBJ whole genome shotgun (WGS) entry which is preliminary data.</text>
</comment>
<dbReference type="NCBIfam" id="NF006518">
    <property type="entry name" value="PRK08965.1-2"/>
    <property type="match status" value="1"/>
</dbReference>
<keyword evidence="9" id="KW-1185">Reference proteome</keyword>
<keyword evidence="4 7" id="KW-0812">Transmembrane</keyword>
<dbReference type="Pfam" id="PF01899">
    <property type="entry name" value="MNHE"/>
    <property type="match status" value="1"/>
</dbReference>
<feature type="transmembrane region" description="Helical" evidence="7">
    <location>
        <begin position="62"/>
        <end position="85"/>
    </location>
</feature>
<evidence type="ECO:0000256" key="3">
    <source>
        <dbReference type="ARBA" id="ARBA00022475"/>
    </source>
</evidence>
<comment type="similarity">
    <text evidence="2">Belongs to the CPA3 antiporters (TC 2.A.63) subunit E family.</text>
</comment>
<organism evidence="8 9">
    <name type="scientific">Noviherbaspirillum suwonense</name>
    <dbReference type="NCBI Taxonomy" id="1224511"/>
    <lineage>
        <taxon>Bacteria</taxon>
        <taxon>Pseudomonadati</taxon>
        <taxon>Pseudomonadota</taxon>
        <taxon>Betaproteobacteria</taxon>
        <taxon>Burkholderiales</taxon>
        <taxon>Oxalobacteraceae</taxon>
        <taxon>Noviherbaspirillum</taxon>
    </lineage>
</organism>
<dbReference type="PIRSF" id="PIRSF019239">
    <property type="entry name" value="MrpE"/>
    <property type="match status" value="1"/>
</dbReference>
<protein>
    <submittedName>
        <fullName evidence="8">Multisubunit potassium/proton antiporter, PhaE subunit</fullName>
    </submittedName>
</protein>
<sequence>MKTARWLPYPYASATLLAVWLMLNSTLAPAHVLLGAFLGWSIPLLSSRLLGRRVPLRRPLLALRLLLTVLWDIVVANLAVARLILGPRAALRPGFVRVPVDLREPYAVFTLACIITLTPGTVSSSISEDRRWLLVHALDVDDEAALIADIRQRYELPLKEIFAC</sequence>
<dbReference type="RefSeq" id="WP_283441399.1">
    <property type="nucleotide sequence ID" value="NZ_FXUL01000003.1"/>
</dbReference>
<keyword evidence="3" id="KW-1003">Cell membrane</keyword>
<accession>A0ABY1Q098</accession>
<evidence type="ECO:0000313" key="9">
    <source>
        <dbReference type="Proteomes" id="UP001158049"/>
    </source>
</evidence>
<feature type="transmembrane region" description="Helical" evidence="7">
    <location>
        <begin position="7"/>
        <end position="23"/>
    </location>
</feature>
<evidence type="ECO:0000256" key="2">
    <source>
        <dbReference type="ARBA" id="ARBA00006228"/>
    </source>
</evidence>
<comment type="subcellular location">
    <subcellularLocation>
        <location evidence="1">Cell membrane</location>
        <topology evidence="1">Multi-pass membrane protein</topology>
    </subcellularLocation>
</comment>
<reference evidence="8 9" key="1">
    <citation type="submission" date="2017-05" db="EMBL/GenBank/DDBJ databases">
        <authorList>
            <person name="Varghese N."/>
            <person name="Submissions S."/>
        </authorList>
    </citation>
    <scope>NUCLEOTIDE SEQUENCE [LARGE SCALE GENOMIC DNA]</scope>
    <source>
        <strain evidence="8 9">DSM 26001</strain>
    </source>
</reference>
<evidence type="ECO:0000256" key="7">
    <source>
        <dbReference type="SAM" id="Phobius"/>
    </source>
</evidence>
<proteinExistence type="inferred from homology"/>
<dbReference type="Proteomes" id="UP001158049">
    <property type="component" value="Unassembled WGS sequence"/>
</dbReference>
<evidence type="ECO:0000256" key="4">
    <source>
        <dbReference type="ARBA" id="ARBA00022692"/>
    </source>
</evidence>
<dbReference type="EMBL" id="FXUL01000003">
    <property type="protein sequence ID" value="SMP52350.1"/>
    <property type="molecule type" value="Genomic_DNA"/>
</dbReference>
<evidence type="ECO:0000256" key="6">
    <source>
        <dbReference type="ARBA" id="ARBA00023136"/>
    </source>
</evidence>
<keyword evidence="6 7" id="KW-0472">Membrane</keyword>
<feature type="transmembrane region" description="Helical" evidence="7">
    <location>
        <begin position="105"/>
        <end position="122"/>
    </location>
</feature>
<gene>
    <name evidence="8" type="ORF">SAMN06295970_103121</name>
</gene>
<keyword evidence="5 7" id="KW-1133">Transmembrane helix</keyword>
<dbReference type="PANTHER" id="PTHR34584">
    <property type="entry name" value="NA(+)/H(+) ANTIPORTER SUBUNIT E1"/>
    <property type="match status" value="1"/>
</dbReference>